<evidence type="ECO:0000313" key="3">
    <source>
        <dbReference type="Proteomes" id="UP000284842"/>
    </source>
</evidence>
<dbReference type="OrthoDB" id="3043088at2759"/>
<feature type="region of interest" description="Disordered" evidence="1">
    <location>
        <begin position="1032"/>
        <end position="1057"/>
    </location>
</feature>
<protein>
    <recommendedName>
        <fullName evidence="4">Glycosyl transferase CAP10 domain-containing protein</fullName>
    </recommendedName>
</protein>
<evidence type="ECO:0000256" key="1">
    <source>
        <dbReference type="SAM" id="MobiDB-lite"/>
    </source>
</evidence>
<organism evidence="2 3">
    <name type="scientific">Panaeolus cyanescens</name>
    <dbReference type="NCBI Taxonomy" id="181874"/>
    <lineage>
        <taxon>Eukaryota</taxon>
        <taxon>Fungi</taxon>
        <taxon>Dikarya</taxon>
        <taxon>Basidiomycota</taxon>
        <taxon>Agaricomycotina</taxon>
        <taxon>Agaricomycetes</taxon>
        <taxon>Agaricomycetidae</taxon>
        <taxon>Agaricales</taxon>
        <taxon>Agaricineae</taxon>
        <taxon>Galeropsidaceae</taxon>
        <taxon>Panaeolus</taxon>
    </lineage>
</organism>
<sequence length="1057" mass="119954">MFWPTGILYPVRPRRFLLRRPSPRPIRLTRRTSIVLMLFLVCVILFLSRILGENARNSPNQRRIRLKKLEMENWKATHDAYLQLARQAQAARGRKAWLLRKRIADLGKGIWSKSTEEEVSKGCPTIPAQEHVPVATPTLPPSPKQYLHDAELESAELYSSPPSETPLGKHVYGPNGLLEVNPAGPHPIYELVKRSEEEWNIKHRKASKTLREAVLEYKRRYKRLPPTGFDIWWDYVQKHQVPLPDEYDQIHEDLGRYWAVNPVDLQATQTAQEAHKDTFTIGKTTWSSPLSVLNFSFNGEAGLMADHFDRSQSGSYHISERSDLPSSFFTSPNAHTNNQHLNGAFNIFEMLADVQAHIPPFRAVFSPHDNPSMLRDWGRRQEALTAIKTGRTVNVKAIEEGPPNLLGWRAACPPDSPARRQVDLTDWDAPDVFSTLPHPVPSHEVTNKTFVYSHDASMDPCQHPSHFIIHGQFISHRKGPVPERRGGGFIPMFSYSPTRVHDDIVVAVGEGSQHSSSASSSFSRRMEAGDEDLDLGMGGVDDEDDFGMDVDIEELLKLPLNELERVLDLDTDSRLLWRGSNTGMWHAPRRGWERSQRSRLVFWAGGGEGVVARDVGDDAERDVQNELGEHVDVKTARAFGAGMGGMLGVLIPPPNTHPIGEASSSSLDGLNSLSISSGKTTRRSVGTPAQVKKSLWAPSMLDVAFTAAGSDDGGVGPLNCEGTTCEKLRKVFEWRRRMEMKEAGQYRFVMDVDGNAWSSRFRKLLAGPSPSTTPADATADKVLDSKTVKQKRWDQHLRRRRADDPPASLVFKSTIYKEWWADRAQAWVHYVPVQLGLEDLWDALVFFRGKLGEEVDDLVMELRQHRMEEDNKRQVEADKERTLKSDDERKRAEDIYKRKTRALEMKLRDSLERHLMGRRIARRGREWSARYWRKEDMVAYMFRQGILLCLRRGTDKPFFRLFLEYARVMSPNRDQMFFDPDDILAGVKEPSRAKVHPGAAQQVLDLQAREESVGEAMVDASNVLTEHVDMEATEISAAESLDDEIDDTLPVDEEEEE</sequence>
<dbReference type="PANTHER" id="PTHR12203:SF118">
    <property type="entry name" value="BETA-1,2-XYLOSYLTRANSFERASE 1"/>
    <property type="match status" value="1"/>
</dbReference>
<dbReference type="InterPro" id="IPR051091">
    <property type="entry name" value="O-Glucosyltr/Glycosyltrsf_90"/>
</dbReference>
<comment type="caution">
    <text evidence="2">The sequence shown here is derived from an EMBL/GenBank/DDBJ whole genome shotgun (WGS) entry which is preliminary data.</text>
</comment>
<proteinExistence type="predicted"/>
<accession>A0A409VGQ3</accession>
<dbReference type="EMBL" id="NHTK01006066">
    <property type="protein sequence ID" value="PPQ65416.1"/>
    <property type="molecule type" value="Genomic_DNA"/>
</dbReference>
<dbReference type="PANTHER" id="PTHR12203">
    <property type="entry name" value="KDEL LYS-ASP-GLU-LEU CONTAINING - RELATED"/>
    <property type="match status" value="1"/>
</dbReference>
<dbReference type="AlphaFoldDB" id="A0A409VGQ3"/>
<evidence type="ECO:0008006" key="4">
    <source>
        <dbReference type="Google" id="ProtNLM"/>
    </source>
</evidence>
<dbReference type="Proteomes" id="UP000284842">
    <property type="component" value="Unassembled WGS sequence"/>
</dbReference>
<name>A0A409VGQ3_9AGAR</name>
<evidence type="ECO:0000313" key="2">
    <source>
        <dbReference type="EMBL" id="PPQ65416.1"/>
    </source>
</evidence>
<feature type="compositionally biased region" description="Acidic residues" evidence="1">
    <location>
        <begin position="1040"/>
        <end position="1057"/>
    </location>
</feature>
<reference evidence="2 3" key="1">
    <citation type="journal article" date="2018" name="Evol. Lett.">
        <title>Horizontal gene cluster transfer increased hallucinogenic mushroom diversity.</title>
        <authorList>
            <person name="Reynolds H.T."/>
            <person name="Vijayakumar V."/>
            <person name="Gluck-Thaler E."/>
            <person name="Korotkin H.B."/>
            <person name="Matheny P.B."/>
            <person name="Slot J.C."/>
        </authorList>
    </citation>
    <scope>NUCLEOTIDE SEQUENCE [LARGE SCALE GENOMIC DNA]</scope>
    <source>
        <strain evidence="2 3">2629</strain>
    </source>
</reference>
<gene>
    <name evidence="2" type="ORF">CVT24_011497</name>
</gene>
<keyword evidence="3" id="KW-1185">Reference proteome</keyword>
<dbReference type="InParanoid" id="A0A409VGQ3"/>